<dbReference type="SMART" id="SM00530">
    <property type="entry name" value="HTH_XRE"/>
    <property type="match status" value="1"/>
</dbReference>
<name>A0A1R4G4C2_9MICC</name>
<dbReference type="CDD" id="cd00093">
    <property type="entry name" value="HTH_XRE"/>
    <property type="match status" value="1"/>
</dbReference>
<evidence type="ECO:0000313" key="3">
    <source>
        <dbReference type="Proteomes" id="UP000195913"/>
    </source>
</evidence>
<dbReference type="Gene3D" id="1.10.260.40">
    <property type="entry name" value="lambda repressor-like DNA-binding domains"/>
    <property type="match status" value="1"/>
</dbReference>
<accession>A0A1R4G4C2</accession>
<dbReference type="InterPro" id="IPR011990">
    <property type="entry name" value="TPR-like_helical_dom_sf"/>
</dbReference>
<sequence>MGIKFGEKLRHARQQMKLTQAQLGHGKYSTSYISLLETGSREPTADIITELSARLNLDRELMDSWNTPVSADEAEFVLLEHRARQSFTAREYSDAGETAAEAALVALRLKNSSAWWNMMFLRAEALRDQGRHDEYRTTAEEVLNHPLTDESLALKVRAETLVANAYLGLGKLHIAVEHAITAVDLGKNLPGDSLIYIGALFSLIASLAESGQLDAAWTSCEALAEAVAEGAPSQTAGNAYWAIGNVAFKRQDIVSGLSNHQLAAQRLLPASDIEQWARFNKASASMRLTAGVVEPETLECIEKAELAISVIGGNPAEALELGLIRARWLHLNGQPEQALEELAPVEKDREILSQHLQGEIDLLTARCMVGMGNGTEAIDHLARAQQAFALAGSPDRASLAIELATEIRASRR</sequence>
<gene>
    <name evidence="2" type="ORF">FM101_07625</name>
</gene>
<dbReference type="AlphaFoldDB" id="A0A1R4G4C2"/>
<dbReference type="RefSeq" id="WP_086997773.1">
    <property type="nucleotide sequence ID" value="NZ_FUHW01000027.1"/>
</dbReference>
<feature type="domain" description="HTH cro/C1-type" evidence="1">
    <location>
        <begin position="9"/>
        <end position="62"/>
    </location>
</feature>
<dbReference type="EMBL" id="FUHW01000027">
    <property type="protein sequence ID" value="SJM63014.1"/>
    <property type="molecule type" value="Genomic_DNA"/>
</dbReference>
<evidence type="ECO:0000259" key="1">
    <source>
        <dbReference type="PROSITE" id="PS50943"/>
    </source>
</evidence>
<proteinExistence type="predicted"/>
<protein>
    <recommendedName>
        <fullName evidence="1">HTH cro/C1-type domain-containing protein</fullName>
    </recommendedName>
</protein>
<evidence type="ECO:0000313" key="2">
    <source>
        <dbReference type="EMBL" id="SJM63014.1"/>
    </source>
</evidence>
<dbReference type="Pfam" id="PF13560">
    <property type="entry name" value="HTH_31"/>
    <property type="match status" value="1"/>
</dbReference>
<dbReference type="Proteomes" id="UP000195913">
    <property type="component" value="Unassembled WGS sequence"/>
</dbReference>
<dbReference type="GO" id="GO:0003677">
    <property type="term" value="F:DNA binding"/>
    <property type="evidence" value="ECO:0007669"/>
    <property type="project" value="InterPro"/>
</dbReference>
<dbReference type="SUPFAM" id="SSF48452">
    <property type="entry name" value="TPR-like"/>
    <property type="match status" value="1"/>
</dbReference>
<dbReference type="PROSITE" id="PS50943">
    <property type="entry name" value="HTH_CROC1"/>
    <property type="match status" value="1"/>
</dbReference>
<reference evidence="2 3" key="1">
    <citation type="submission" date="2017-02" db="EMBL/GenBank/DDBJ databases">
        <authorList>
            <person name="Peterson S.W."/>
        </authorList>
    </citation>
    <scope>NUCLEOTIDE SEQUENCE [LARGE SCALE GENOMIC DNA]</scope>
    <source>
        <strain evidence="2 3">B Ar 00.02</strain>
    </source>
</reference>
<organism evidence="2 3">
    <name type="scientific">Arthrobacter rhombi</name>
    <dbReference type="NCBI Taxonomy" id="71253"/>
    <lineage>
        <taxon>Bacteria</taxon>
        <taxon>Bacillati</taxon>
        <taxon>Actinomycetota</taxon>
        <taxon>Actinomycetes</taxon>
        <taxon>Micrococcales</taxon>
        <taxon>Micrococcaceae</taxon>
        <taxon>Arthrobacter</taxon>
    </lineage>
</organism>
<dbReference type="Gene3D" id="1.25.40.10">
    <property type="entry name" value="Tetratricopeptide repeat domain"/>
    <property type="match status" value="1"/>
</dbReference>
<dbReference type="InterPro" id="IPR001387">
    <property type="entry name" value="Cro/C1-type_HTH"/>
</dbReference>
<keyword evidence="3" id="KW-1185">Reference proteome</keyword>
<dbReference type="InterPro" id="IPR010982">
    <property type="entry name" value="Lambda_DNA-bd_dom_sf"/>
</dbReference>
<dbReference type="SUPFAM" id="SSF47413">
    <property type="entry name" value="lambda repressor-like DNA-binding domains"/>
    <property type="match status" value="1"/>
</dbReference>